<dbReference type="SUPFAM" id="SSF82657">
    <property type="entry name" value="BolA-like"/>
    <property type="match status" value="1"/>
</dbReference>
<dbReference type="Gene3D" id="3.30.300.90">
    <property type="entry name" value="BolA-like"/>
    <property type="match status" value="1"/>
</dbReference>
<evidence type="ECO:0000313" key="3">
    <source>
        <dbReference type="Proteomes" id="UP001157186"/>
    </source>
</evidence>
<name>A0ABQ6GUS8_9GAMM</name>
<dbReference type="Proteomes" id="UP001157186">
    <property type="component" value="Unassembled WGS sequence"/>
</dbReference>
<dbReference type="PIRSF" id="PIRSF003113">
    <property type="entry name" value="BolA"/>
    <property type="match status" value="1"/>
</dbReference>
<gene>
    <name evidence="2" type="ORF">tinsulaeT_12560</name>
</gene>
<comment type="similarity">
    <text evidence="1">Belongs to the BolA/IbaG family.</text>
</comment>
<reference evidence="2 3" key="1">
    <citation type="submission" date="2023-03" db="EMBL/GenBank/DDBJ databases">
        <title>Draft genome sequence of Thalassotalea insulae KCTC 62186T.</title>
        <authorList>
            <person name="Sawabe T."/>
        </authorList>
    </citation>
    <scope>NUCLEOTIDE SEQUENCE [LARGE SCALE GENOMIC DNA]</scope>
    <source>
        <strain evidence="2 3">KCTC 62186</strain>
    </source>
</reference>
<comment type="caution">
    <text evidence="2">The sequence shown here is derived from an EMBL/GenBank/DDBJ whole genome shotgun (WGS) entry which is preliminary data.</text>
</comment>
<evidence type="ECO:0000256" key="1">
    <source>
        <dbReference type="RuleBase" id="RU003860"/>
    </source>
</evidence>
<evidence type="ECO:0008006" key="4">
    <source>
        <dbReference type="Google" id="ProtNLM"/>
    </source>
</evidence>
<dbReference type="Pfam" id="PF01722">
    <property type="entry name" value="BolA"/>
    <property type="match status" value="1"/>
</dbReference>
<dbReference type="InterPro" id="IPR036065">
    <property type="entry name" value="BolA-like_sf"/>
</dbReference>
<accession>A0ABQ6GUS8</accession>
<keyword evidence="3" id="KW-1185">Reference proteome</keyword>
<organism evidence="2 3">
    <name type="scientific">Thalassotalea insulae</name>
    <dbReference type="NCBI Taxonomy" id="2056778"/>
    <lineage>
        <taxon>Bacteria</taxon>
        <taxon>Pseudomonadati</taxon>
        <taxon>Pseudomonadota</taxon>
        <taxon>Gammaproteobacteria</taxon>
        <taxon>Alteromonadales</taxon>
        <taxon>Colwelliaceae</taxon>
        <taxon>Thalassotalea</taxon>
    </lineage>
</organism>
<dbReference type="RefSeq" id="WP_284243814.1">
    <property type="nucleotide sequence ID" value="NZ_BSST01000001.1"/>
</dbReference>
<sequence>MEVSEIEKLINDALTLDELHVKFDGSQCVVIAVADFFADLSRVKRQQAVFAPLASVINDGTIHAVTVKTFTTADWQREKMFNLPL</sequence>
<evidence type="ECO:0000313" key="2">
    <source>
        <dbReference type="EMBL" id="GLX77916.1"/>
    </source>
</evidence>
<dbReference type="InterPro" id="IPR002634">
    <property type="entry name" value="BolA"/>
</dbReference>
<protein>
    <recommendedName>
        <fullName evidence="4">Acid stress-induced BolA-like protein IbaG/YrbA</fullName>
    </recommendedName>
</protein>
<proteinExistence type="inferred from homology"/>
<dbReference type="EMBL" id="BSST01000001">
    <property type="protein sequence ID" value="GLX77916.1"/>
    <property type="molecule type" value="Genomic_DNA"/>
</dbReference>